<keyword evidence="2" id="KW-1185">Reference proteome</keyword>
<dbReference type="AlphaFoldDB" id="A0A9W8RQA5"/>
<accession>A0A9W8RQA5</accession>
<organism evidence="1 2">
    <name type="scientific">Fusarium torreyae</name>
    <dbReference type="NCBI Taxonomy" id="1237075"/>
    <lineage>
        <taxon>Eukaryota</taxon>
        <taxon>Fungi</taxon>
        <taxon>Dikarya</taxon>
        <taxon>Ascomycota</taxon>
        <taxon>Pezizomycotina</taxon>
        <taxon>Sordariomycetes</taxon>
        <taxon>Hypocreomycetidae</taxon>
        <taxon>Hypocreales</taxon>
        <taxon>Nectriaceae</taxon>
        <taxon>Fusarium</taxon>
    </lineage>
</organism>
<reference evidence="1" key="1">
    <citation type="submission" date="2022-09" db="EMBL/GenBank/DDBJ databases">
        <title>Fusarium specimens isolated from Avocado Roots.</title>
        <authorList>
            <person name="Stajich J."/>
            <person name="Roper C."/>
            <person name="Heimlech-Rivalta G."/>
        </authorList>
    </citation>
    <scope>NUCLEOTIDE SEQUENCE</scope>
    <source>
        <strain evidence="1">CF00136</strain>
    </source>
</reference>
<evidence type="ECO:0000313" key="1">
    <source>
        <dbReference type="EMBL" id="KAJ4252316.1"/>
    </source>
</evidence>
<comment type="caution">
    <text evidence="1">The sequence shown here is derived from an EMBL/GenBank/DDBJ whole genome shotgun (WGS) entry which is preliminary data.</text>
</comment>
<sequence length="329" mass="36923">MANGGACKYLFRLIRFTKHNFKLIGSYINFVSGTSILALIRTAVVTQREGFNELFANYITENPTPKIGLMESENLQCDKTLSASPQSLFSKYEPPLAEILYLWRSQFATTSILHEAACALVVTGRSERYWTAVFLDEDFYVDQPKLSVEDEDVVVGSIDPIIIKAELKATATTASPRAYALTAFALAAALREIVEHHIDIHEEFGASLAQHISSNRHDPVDGISSFDIQAWRNSFQDALELFRHGNLRLFRKVDEFLQQDVSIGSDGLPHSPLWGSVEYEPDAVSSLRSIMESRNRLREISNDLSHFIEEAELEASITAEDSTRTNLFP</sequence>
<dbReference type="OrthoDB" id="5097863at2759"/>
<evidence type="ECO:0000313" key="2">
    <source>
        <dbReference type="Proteomes" id="UP001152049"/>
    </source>
</evidence>
<dbReference type="EMBL" id="JAOQAZ010000026">
    <property type="protein sequence ID" value="KAJ4252316.1"/>
    <property type="molecule type" value="Genomic_DNA"/>
</dbReference>
<dbReference type="Proteomes" id="UP001152049">
    <property type="component" value="Unassembled WGS sequence"/>
</dbReference>
<proteinExistence type="predicted"/>
<protein>
    <submittedName>
        <fullName evidence="1">Uncharacterized protein</fullName>
    </submittedName>
</protein>
<gene>
    <name evidence="1" type="ORF">NW762_010913</name>
</gene>
<name>A0A9W8RQA5_9HYPO</name>